<evidence type="ECO:0000313" key="2">
    <source>
        <dbReference type="Proteomes" id="UP001386955"/>
    </source>
</evidence>
<dbReference type="AlphaFoldDB" id="A0AAN9S685"/>
<evidence type="ECO:0000313" key="1">
    <source>
        <dbReference type="EMBL" id="KAK7390008.1"/>
    </source>
</evidence>
<sequence>MGIVPLQLGMKICKEIVVMFKAKYLRNKAIFLRVLACVERSKPSSKQDGKAWVFMPNNAKVYNVVIPCIRVAVLDDVSSIVFSGSFNAFV</sequence>
<gene>
    <name evidence="1" type="ORF">VNO78_25305</name>
</gene>
<dbReference type="Proteomes" id="UP001386955">
    <property type="component" value="Unassembled WGS sequence"/>
</dbReference>
<organism evidence="1 2">
    <name type="scientific">Psophocarpus tetragonolobus</name>
    <name type="common">Winged bean</name>
    <name type="synonym">Dolichos tetragonolobus</name>
    <dbReference type="NCBI Taxonomy" id="3891"/>
    <lineage>
        <taxon>Eukaryota</taxon>
        <taxon>Viridiplantae</taxon>
        <taxon>Streptophyta</taxon>
        <taxon>Embryophyta</taxon>
        <taxon>Tracheophyta</taxon>
        <taxon>Spermatophyta</taxon>
        <taxon>Magnoliopsida</taxon>
        <taxon>eudicotyledons</taxon>
        <taxon>Gunneridae</taxon>
        <taxon>Pentapetalae</taxon>
        <taxon>rosids</taxon>
        <taxon>fabids</taxon>
        <taxon>Fabales</taxon>
        <taxon>Fabaceae</taxon>
        <taxon>Papilionoideae</taxon>
        <taxon>50 kb inversion clade</taxon>
        <taxon>NPAAA clade</taxon>
        <taxon>indigoferoid/millettioid clade</taxon>
        <taxon>Phaseoleae</taxon>
        <taxon>Psophocarpus</taxon>
    </lineage>
</organism>
<name>A0AAN9S685_PSOTE</name>
<comment type="caution">
    <text evidence="1">The sequence shown here is derived from an EMBL/GenBank/DDBJ whole genome shotgun (WGS) entry which is preliminary data.</text>
</comment>
<protein>
    <submittedName>
        <fullName evidence="1">Uncharacterized protein</fullName>
    </submittedName>
</protein>
<proteinExistence type="predicted"/>
<dbReference type="EMBL" id="JAYMYS010000006">
    <property type="protein sequence ID" value="KAK7390008.1"/>
    <property type="molecule type" value="Genomic_DNA"/>
</dbReference>
<reference evidence="1 2" key="1">
    <citation type="submission" date="2024-01" db="EMBL/GenBank/DDBJ databases">
        <title>The genomes of 5 underutilized Papilionoideae crops provide insights into root nodulation and disease resistanc.</title>
        <authorList>
            <person name="Jiang F."/>
        </authorList>
    </citation>
    <scope>NUCLEOTIDE SEQUENCE [LARGE SCALE GENOMIC DNA]</scope>
    <source>
        <strain evidence="1">DUOXIRENSHENG_FW03</strain>
        <tissue evidence="1">Leaves</tissue>
    </source>
</reference>
<accession>A0AAN9S685</accession>
<keyword evidence="2" id="KW-1185">Reference proteome</keyword>